<feature type="domain" description="EAL" evidence="1">
    <location>
        <begin position="7"/>
        <end position="259"/>
    </location>
</feature>
<sequence>MMLSNIPRFKIDDILMAIKNNEFFLVAQPQVNLDTYELVGFEFLARWNHPKYGVIAPFHFIDLLEINEQCYLLTLTLFERMLQTIQPIDNTKTAIHYSLNMSANDLTIEGFAKQIGHLINQYQINADSIVLEVTETAGIFSNQSVANLRQLSQLGIQLAIDDFWTGFSTLETIRLNVFSEVKIDYSLTSQLINDKASMAGMNAILQLCSDLELRCVIEGIETCMARGILIEAGAKIGQGFLFDKGVEEHALKEWITNYTHSQYSAKCDNATLLLSEKELRLLELRPHPSWLWDFNTNKVIWANRSGVKFWGVESLKNLQAKTFNLMSYSVKTRLKSYYRRFVSGEAEISSEWDFYPNGRHKKVFCIQIPRVSQEGNYVMMVHAFEGFHSRLPHKKHFDSTNQFPAPFIIVNEQGALTRINKHAHIEIDIQTDQISEIIAPDDFQNIKSACRGGHLVQTFVKNQKSDCQDVLYIRALMVPDQNTSEQCVYHIVLVPISDLLANEIPALKPVDN</sequence>
<dbReference type="GO" id="GO:0071111">
    <property type="term" value="F:cyclic-guanylate-specific phosphodiesterase activity"/>
    <property type="evidence" value="ECO:0007669"/>
    <property type="project" value="InterPro"/>
</dbReference>
<dbReference type="KEGG" id="pdj:D0907_18990"/>
<dbReference type="Pfam" id="PF00563">
    <property type="entry name" value="EAL"/>
    <property type="match status" value="1"/>
</dbReference>
<dbReference type="EMBL" id="CP032091">
    <property type="protein sequence ID" value="AXV67393.1"/>
    <property type="molecule type" value="Genomic_DNA"/>
</dbReference>
<dbReference type="PANTHER" id="PTHR33121">
    <property type="entry name" value="CYCLIC DI-GMP PHOSPHODIESTERASE PDEF"/>
    <property type="match status" value="1"/>
</dbReference>
<dbReference type="PROSITE" id="PS50883">
    <property type="entry name" value="EAL"/>
    <property type="match status" value="1"/>
</dbReference>
<dbReference type="InterPro" id="IPR050706">
    <property type="entry name" value="Cyclic-di-GMP_PDE-like"/>
</dbReference>
<dbReference type="InterPro" id="IPR035919">
    <property type="entry name" value="EAL_sf"/>
</dbReference>
<evidence type="ECO:0000259" key="1">
    <source>
        <dbReference type="PROSITE" id="PS50883"/>
    </source>
</evidence>
<dbReference type="AlphaFoldDB" id="A0AAD0S493"/>
<reference evidence="2 3" key="1">
    <citation type="submission" date="2018-08" db="EMBL/GenBank/DDBJ databases">
        <title>Draft genome sequence of Pseudoalteromonas donghaensis HJ51.</title>
        <authorList>
            <person name="Oh J."/>
            <person name="Roh D."/>
        </authorList>
    </citation>
    <scope>NUCLEOTIDE SEQUENCE [LARGE SCALE GENOMIC DNA]</scope>
    <source>
        <strain evidence="2 3">HJ51</strain>
        <plasmid evidence="2 3">unnamed1</plasmid>
    </source>
</reference>
<dbReference type="InterPro" id="IPR001633">
    <property type="entry name" value="EAL_dom"/>
</dbReference>
<evidence type="ECO:0000313" key="3">
    <source>
        <dbReference type="Proteomes" id="UP000264605"/>
    </source>
</evidence>
<dbReference type="Proteomes" id="UP000264605">
    <property type="component" value="Plasmid unnamed1"/>
</dbReference>
<evidence type="ECO:0000313" key="2">
    <source>
        <dbReference type="EMBL" id="AXV67393.1"/>
    </source>
</evidence>
<organism evidence="2 3">
    <name type="scientific">Pseudoalteromonas lipolytica</name>
    <dbReference type="NCBI Taxonomy" id="570156"/>
    <lineage>
        <taxon>Bacteria</taxon>
        <taxon>Pseudomonadati</taxon>
        <taxon>Pseudomonadota</taxon>
        <taxon>Gammaproteobacteria</taxon>
        <taxon>Alteromonadales</taxon>
        <taxon>Pseudoalteromonadaceae</taxon>
        <taxon>Pseudoalteromonas</taxon>
    </lineage>
</organism>
<dbReference type="CDD" id="cd01948">
    <property type="entry name" value="EAL"/>
    <property type="match status" value="1"/>
</dbReference>
<gene>
    <name evidence="2" type="ORF">D0907_18990</name>
</gene>
<dbReference type="SMART" id="SM00052">
    <property type="entry name" value="EAL"/>
    <property type="match status" value="1"/>
</dbReference>
<name>A0AAD0S493_9GAMM</name>
<accession>A0AAD0S493</accession>
<dbReference type="PANTHER" id="PTHR33121:SF70">
    <property type="entry name" value="SIGNALING PROTEIN YKOW"/>
    <property type="match status" value="1"/>
</dbReference>
<dbReference type="SUPFAM" id="SSF141868">
    <property type="entry name" value="EAL domain-like"/>
    <property type="match status" value="1"/>
</dbReference>
<proteinExistence type="predicted"/>
<keyword evidence="2" id="KW-0614">Plasmid</keyword>
<geneLocation type="plasmid" evidence="2 3">
    <name>unnamed1</name>
</geneLocation>
<dbReference type="Gene3D" id="3.20.20.450">
    <property type="entry name" value="EAL domain"/>
    <property type="match status" value="1"/>
</dbReference>
<protein>
    <submittedName>
        <fullName evidence="2">EAL domain-containing protein</fullName>
    </submittedName>
</protein>
<dbReference type="GeneID" id="99507575"/>
<dbReference type="RefSeq" id="WP_118845058.1">
    <property type="nucleotide sequence ID" value="NZ_CP032091.1"/>
</dbReference>